<dbReference type="PANTHER" id="PTHR12271">
    <property type="entry name" value="POLY A POLYMERASE CID PAP -RELATED"/>
    <property type="match status" value="1"/>
</dbReference>
<evidence type="ECO:0000256" key="5">
    <source>
        <dbReference type="ARBA" id="ARBA00022842"/>
    </source>
</evidence>
<comment type="cofactor">
    <cofactor evidence="2">
        <name>Mg(2+)</name>
        <dbReference type="ChEBI" id="CHEBI:18420"/>
    </cofactor>
</comment>
<keyword evidence="3" id="KW-0808">Transferase</keyword>
<dbReference type="InterPro" id="IPR035979">
    <property type="entry name" value="RBD_domain_sf"/>
</dbReference>
<evidence type="ECO:0000259" key="9">
    <source>
        <dbReference type="Pfam" id="PF22600"/>
    </source>
</evidence>
<organism evidence="10 11">
    <name type="scientific">Ophiophagus hannah</name>
    <name type="common">King cobra</name>
    <name type="synonym">Naja hannah</name>
    <dbReference type="NCBI Taxonomy" id="8665"/>
    <lineage>
        <taxon>Eukaryota</taxon>
        <taxon>Metazoa</taxon>
        <taxon>Chordata</taxon>
        <taxon>Craniata</taxon>
        <taxon>Vertebrata</taxon>
        <taxon>Euteleostomi</taxon>
        <taxon>Lepidosauria</taxon>
        <taxon>Squamata</taxon>
        <taxon>Bifurcata</taxon>
        <taxon>Unidentata</taxon>
        <taxon>Episquamata</taxon>
        <taxon>Toxicofera</taxon>
        <taxon>Serpentes</taxon>
        <taxon>Colubroidea</taxon>
        <taxon>Elapidae</taxon>
        <taxon>Elapinae</taxon>
        <taxon>Ophiophagus</taxon>
    </lineage>
</organism>
<feature type="domain" description="RL" evidence="8">
    <location>
        <begin position="44"/>
        <end position="112"/>
    </location>
</feature>
<dbReference type="PANTHER" id="PTHR12271:SF133">
    <property type="entry name" value="POLY(A) RNA POLYMERASE, MITOCHONDRIAL"/>
    <property type="match status" value="1"/>
</dbReference>
<dbReference type="InterPro" id="IPR012677">
    <property type="entry name" value="Nucleotide-bd_a/b_plait_sf"/>
</dbReference>
<evidence type="ECO:0000313" key="10">
    <source>
        <dbReference type="EMBL" id="ETE69103.1"/>
    </source>
</evidence>
<dbReference type="GO" id="GO:0003676">
    <property type="term" value="F:nucleic acid binding"/>
    <property type="evidence" value="ECO:0007669"/>
    <property type="project" value="InterPro"/>
</dbReference>
<feature type="domain" description="PAP-associated" evidence="7">
    <location>
        <begin position="385"/>
        <end position="429"/>
    </location>
</feature>
<dbReference type="SUPFAM" id="SSF81301">
    <property type="entry name" value="Nucleotidyltransferase"/>
    <property type="match status" value="1"/>
</dbReference>
<dbReference type="Pfam" id="PF03828">
    <property type="entry name" value="PAP_assoc"/>
    <property type="match status" value="1"/>
</dbReference>
<reference evidence="10 11" key="1">
    <citation type="journal article" date="2013" name="Proc. Natl. Acad. Sci. U.S.A.">
        <title>The king cobra genome reveals dynamic gene evolution and adaptation in the snake venom system.</title>
        <authorList>
            <person name="Vonk F.J."/>
            <person name="Casewell N.R."/>
            <person name="Henkel C.V."/>
            <person name="Heimberg A.M."/>
            <person name="Jansen H.J."/>
            <person name="McCleary R.J."/>
            <person name="Kerkkamp H.M."/>
            <person name="Vos R.A."/>
            <person name="Guerreiro I."/>
            <person name="Calvete J.J."/>
            <person name="Wuster W."/>
            <person name="Woods A.E."/>
            <person name="Logan J.M."/>
            <person name="Harrison R.A."/>
            <person name="Castoe T.A."/>
            <person name="de Koning A.P."/>
            <person name="Pollock D.D."/>
            <person name="Yandell M."/>
            <person name="Calderon D."/>
            <person name="Renjifo C."/>
            <person name="Currier R.B."/>
            <person name="Salgado D."/>
            <person name="Pla D."/>
            <person name="Sanz L."/>
            <person name="Hyder A.S."/>
            <person name="Ribeiro J.M."/>
            <person name="Arntzen J.W."/>
            <person name="van den Thillart G.E."/>
            <person name="Boetzer M."/>
            <person name="Pirovano W."/>
            <person name="Dirks R.P."/>
            <person name="Spaink H.P."/>
            <person name="Duboule D."/>
            <person name="McGlinn E."/>
            <person name="Kini R.M."/>
            <person name="Richardson M.K."/>
        </authorList>
    </citation>
    <scope>NUCLEOTIDE SEQUENCE</scope>
    <source>
        <tissue evidence="10">Blood</tissue>
    </source>
</reference>
<evidence type="ECO:0000256" key="4">
    <source>
        <dbReference type="ARBA" id="ARBA00022723"/>
    </source>
</evidence>
<name>V8P515_OPHHA</name>
<gene>
    <name evidence="10" type="primary">Mtpap</name>
    <name evidence="10" type="ORF">L345_05096</name>
</gene>
<evidence type="ECO:0000256" key="3">
    <source>
        <dbReference type="ARBA" id="ARBA00022679"/>
    </source>
</evidence>
<evidence type="ECO:0000256" key="6">
    <source>
        <dbReference type="SAM" id="MobiDB-lite"/>
    </source>
</evidence>
<keyword evidence="5" id="KW-0460">Magnesium</keyword>
<evidence type="ECO:0000259" key="8">
    <source>
        <dbReference type="Pfam" id="PF17797"/>
    </source>
</evidence>
<dbReference type="GO" id="GO:0031123">
    <property type="term" value="P:RNA 3'-end processing"/>
    <property type="evidence" value="ECO:0007669"/>
    <property type="project" value="TreeGrafter"/>
</dbReference>
<evidence type="ECO:0000256" key="2">
    <source>
        <dbReference type="ARBA" id="ARBA00001946"/>
    </source>
</evidence>
<dbReference type="Proteomes" id="UP000018936">
    <property type="component" value="Unassembled WGS sequence"/>
</dbReference>
<feature type="region of interest" description="Disordered" evidence="6">
    <location>
        <begin position="21"/>
        <end position="41"/>
    </location>
</feature>
<dbReference type="GO" id="GO:0046872">
    <property type="term" value="F:metal ion binding"/>
    <property type="evidence" value="ECO:0007669"/>
    <property type="project" value="UniProtKB-KW"/>
</dbReference>
<proteinExistence type="predicted"/>
<keyword evidence="11" id="KW-1185">Reference proteome</keyword>
<dbReference type="InterPro" id="IPR041252">
    <property type="entry name" value="RL"/>
</dbReference>
<comment type="caution">
    <text evidence="10">The sequence shown here is derived from an EMBL/GenBank/DDBJ whole genome shotgun (WGS) entry which is preliminary data.</text>
</comment>
<accession>V8P515</accession>
<dbReference type="Gene3D" id="3.30.460.10">
    <property type="entry name" value="Beta Polymerase, domain 2"/>
    <property type="match status" value="1"/>
</dbReference>
<dbReference type="OrthoDB" id="434989at2759"/>
<dbReference type="SUPFAM" id="SSF81631">
    <property type="entry name" value="PAP/OAS1 substrate-binding domain"/>
    <property type="match status" value="1"/>
</dbReference>
<evidence type="ECO:0000259" key="7">
    <source>
        <dbReference type="Pfam" id="PF03828"/>
    </source>
</evidence>
<sequence length="507" mass="57119">MAKRRVGAIRFSSAEAAAVSLGEPQAPGGMAPMKDSENDSRKKTFSEILAERQVQAQRTVLINCPPNFNAKSFLKYLSQYGNIKNHFFYKSKATYAVIEFSEKESITSLQDVITIPEFKDEHPVPFKSRILTLMLKKQPDPISEQTQILCHRQTSIPVEMLVKKLCDAESVSEQLYLLTNECQLTEENTKLRFLACSLIQDIASAYFSDCIVKPFGSSVNTFGKLGCDLDMFLELNKVGKNSVKRKTSPFNIIYQMKKAPSERIAAQRILNVLGEFLDNFGPGCEGVQKILNARCPLVRFSHQPSGLQCDLTVNNRIALKSSELLYVYGSLDPRVRTLAFSIRYWAWNHGLTNAEDKEVIEGFDCTFVSNLNKITPTSNTETLDVLLGDFFEFYGNFAFNKNSLNIRKGKEQNKPEASALHIQNPFEENLNISKNVNAAQLQRFVSLARDSAWILQQVEKRPLDNSKPWGLAALLQASEPGRVSKGFKRLNVLNSDRVKDLLNSLKM</sequence>
<evidence type="ECO:0000313" key="11">
    <source>
        <dbReference type="Proteomes" id="UP000018936"/>
    </source>
</evidence>
<dbReference type="InterPro" id="IPR002058">
    <property type="entry name" value="PAP_assoc"/>
</dbReference>
<protein>
    <submittedName>
        <fullName evidence="10">Poly(A) RNA polymerase, mitochondrial</fullName>
    </submittedName>
</protein>
<feature type="domain" description="Poly(A) RNA polymerase mitochondrial-like central palm" evidence="9">
    <location>
        <begin position="172"/>
        <end position="329"/>
    </location>
</feature>
<dbReference type="Gene3D" id="1.10.1410.10">
    <property type="match status" value="1"/>
</dbReference>
<dbReference type="AlphaFoldDB" id="V8P515"/>
<dbReference type="Pfam" id="PF17797">
    <property type="entry name" value="RL"/>
    <property type="match status" value="1"/>
</dbReference>
<dbReference type="Pfam" id="PF22600">
    <property type="entry name" value="MTPAP-like_central"/>
    <property type="match status" value="1"/>
</dbReference>
<dbReference type="GO" id="GO:1990817">
    <property type="term" value="F:poly(A) RNA polymerase activity"/>
    <property type="evidence" value="ECO:0007669"/>
    <property type="project" value="TreeGrafter"/>
</dbReference>
<dbReference type="InterPro" id="IPR043519">
    <property type="entry name" value="NT_sf"/>
</dbReference>
<dbReference type="EMBL" id="AZIM01000844">
    <property type="protein sequence ID" value="ETE69103.1"/>
    <property type="molecule type" value="Genomic_DNA"/>
</dbReference>
<comment type="cofactor">
    <cofactor evidence="1">
        <name>Mn(2+)</name>
        <dbReference type="ChEBI" id="CHEBI:29035"/>
    </cofactor>
</comment>
<dbReference type="SUPFAM" id="SSF54928">
    <property type="entry name" value="RNA-binding domain, RBD"/>
    <property type="match status" value="1"/>
</dbReference>
<evidence type="ECO:0000256" key="1">
    <source>
        <dbReference type="ARBA" id="ARBA00001936"/>
    </source>
</evidence>
<dbReference type="CDD" id="cd05402">
    <property type="entry name" value="NT_PAP_TUTase"/>
    <property type="match status" value="1"/>
</dbReference>
<dbReference type="InterPro" id="IPR054708">
    <property type="entry name" value="MTPAP-like_central"/>
</dbReference>
<dbReference type="GO" id="GO:0005739">
    <property type="term" value="C:mitochondrion"/>
    <property type="evidence" value="ECO:0007669"/>
    <property type="project" value="TreeGrafter"/>
</dbReference>
<dbReference type="Gene3D" id="3.30.70.330">
    <property type="match status" value="1"/>
</dbReference>
<keyword evidence="4" id="KW-0479">Metal-binding</keyword>